<sequence>MKNGPLLFLLLGFLLALSACGGDKRSYIADFDIKDLGNNPLYAVHKSYDGKIRIDTVWPKNNFFRVKGEADSLSRIDLYSTGFNRLFSLYIQNGDHIEVDGQIEKLSSAKIKGGGINNDIADFYQEHAAMMKTRDSLLQRLALTPPENRKEYTACQNISDSLSREIGRAVATYADRNRRSAATVALVAENMLLPENLPLCDSVMQLLSPKAKQDNPVARREIEQFLKESYDIASDTLFKGFSLKNEKDSTVRIDSLYGKPAVLHFWSASLPKNGANNSWLNDATFHFPDSAIHIISIAFDLDTALWKQNLRNNPYRGTKLIEPRRFNSAIAQEYGIRQLPNNVVIDRQGRIVGRNLKSTEMAALLQEISRTRVEPTDSIPH</sequence>
<dbReference type="Gene3D" id="3.40.30.10">
    <property type="entry name" value="Glutaredoxin"/>
    <property type="match status" value="1"/>
</dbReference>
<dbReference type="SUPFAM" id="SSF52833">
    <property type="entry name" value="Thioredoxin-like"/>
    <property type="match status" value="1"/>
</dbReference>
<accession>A0A9D1M6Q6</accession>
<dbReference type="PROSITE" id="PS51257">
    <property type="entry name" value="PROKAR_LIPOPROTEIN"/>
    <property type="match status" value="1"/>
</dbReference>
<protein>
    <submittedName>
        <fullName evidence="2">AhpC/TSA family protein</fullName>
    </submittedName>
</protein>
<proteinExistence type="predicted"/>
<dbReference type="CDD" id="cd02966">
    <property type="entry name" value="TlpA_like_family"/>
    <property type="match status" value="1"/>
</dbReference>
<dbReference type="InterPro" id="IPR036249">
    <property type="entry name" value="Thioredoxin-like_sf"/>
</dbReference>
<gene>
    <name evidence="2" type="ORF">IAB03_03315</name>
</gene>
<comment type="caution">
    <text evidence="2">The sequence shown here is derived from an EMBL/GenBank/DDBJ whole genome shotgun (WGS) entry which is preliminary data.</text>
</comment>
<feature type="signal peptide" evidence="1">
    <location>
        <begin position="1"/>
        <end position="21"/>
    </location>
</feature>
<evidence type="ECO:0000313" key="2">
    <source>
        <dbReference type="EMBL" id="HIU54820.1"/>
    </source>
</evidence>
<feature type="chain" id="PRO_5038734541" evidence="1">
    <location>
        <begin position="22"/>
        <end position="381"/>
    </location>
</feature>
<reference evidence="2" key="1">
    <citation type="submission" date="2020-10" db="EMBL/GenBank/DDBJ databases">
        <authorList>
            <person name="Gilroy R."/>
        </authorList>
    </citation>
    <scope>NUCLEOTIDE SEQUENCE</scope>
    <source>
        <strain evidence="2">CHK158-818</strain>
    </source>
</reference>
<dbReference type="Proteomes" id="UP000824112">
    <property type="component" value="Unassembled WGS sequence"/>
</dbReference>
<reference evidence="2" key="2">
    <citation type="journal article" date="2021" name="PeerJ">
        <title>Extensive microbial diversity within the chicken gut microbiome revealed by metagenomics and culture.</title>
        <authorList>
            <person name="Gilroy R."/>
            <person name="Ravi A."/>
            <person name="Getino M."/>
            <person name="Pursley I."/>
            <person name="Horton D.L."/>
            <person name="Alikhan N.F."/>
            <person name="Baker D."/>
            <person name="Gharbi K."/>
            <person name="Hall N."/>
            <person name="Watson M."/>
            <person name="Adriaenssens E.M."/>
            <person name="Foster-Nyarko E."/>
            <person name="Jarju S."/>
            <person name="Secka A."/>
            <person name="Antonio M."/>
            <person name="Oren A."/>
            <person name="Chaudhuri R.R."/>
            <person name="La Ragione R."/>
            <person name="Hildebrand F."/>
            <person name="Pallen M.J."/>
        </authorList>
    </citation>
    <scope>NUCLEOTIDE SEQUENCE</scope>
    <source>
        <strain evidence="2">CHK158-818</strain>
    </source>
</reference>
<evidence type="ECO:0000256" key="1">
    <source>
        <dbReference type="SAM" id="SignalP"/>
    </source>
</evidence>
<evidence type="ECO:0000313" key="3">
    <source>
        <dbReference type="Proteomes" id="UP000824112"/>
    </source>
</evidence>
<organism evidence="2 3">
    <name type="scientific">Candidatus Gallibacteroides avistercoris</name>
    <dbReference type="NCBI Taxonomy" id="2840833"/>
    <lineage>
        <taxon>Bacteria</taxon>
        <taxon>Pseudomonadati</taxon>
        <taxon>Bacteroidota</taxon>
        <taxon>Bacteroidia</taxon>
        <taxon>Bacteroidales</taxon>
        <taxon>Bacteroidaceae</taxon>
        <taxon>Bacteroidaceae incertae sedis</taxon>
        <taxon>Candidatus Gallibacteroides</taxon>
    </lineage>
</organism>
<dbReference type="EMBL" id="DVNA01000074">
    <property type="protein sequence ID" value="HIU54820.1"/>
    <property type="molecule type" value="Genomic_DNA"/>
</dbReference>
<keyword evidence="1" id="KW-0732">Signal</keyword>
<dbReference type="AlphaFoldDB" id="A0A9D1M6Q6"/>
<name>A0A9D1M6Q6_9BACT</name>